<accession>C0ZQB5</accession>
<dbReference type="Proteomes" id="UP000002204">
    <property type="component" value="Chromosome"/>
</dbReference>
<dbReference type="eggNOG" id="ENOG503454Q">
    <property type="taxonomic scope" value="Bacteria"/>
</dbReference>
<dbReference type="AlphaFoldDB" id="C0ZQB5"/>
<proteinExistence type="predicted"/>
<name>C0ZQB5_RHOE4</name>
<gene>
    <name evidence="1" type="ordered locus">RER_08850</name>
</gene>
<sequence>MSLPQLTLDEALLLELLSSNGDTLGNGKLRQKASFGKERYRTAANSLVDKNLVRKAGGRGGSVVRESSTKDQDADASVTTLTVPFRIRELNLYAPMVDVLRELPLRKSGVAPLTVDDVANQGKRSTGGTWSRSDLVTISVRRFDYVPGIFLEATTVEVKPFDQVNVTAVYEALAHRRASTHAVVAFHIPTYLTDALKRPLREVRTVASSHGIGVVTFADPGDKATWRVREEAERFEPDPVRLNKLIEKQLSNSSRERIAIELRRNMQFQEVSPSSLSIPENGLVAPAES</sequence>
<organism evidence="1 2">
    <name type="scientific">Rhodococcus erythropolis (strain PR4 / NBRC 100887)</name>
    <dbReference type="NCBI Taxonomy" id="234621"/>
    <lineage>
        <taxon>Bacteria</taxon>
        <taxon>Bacillati</taxon>
        <taxon>Actinomycetota</taxon>
        <taxon>Actinomycetes</taxon>
        <taxon>Mycobacteriales</taxon>
        <taxon>Nocardiaceae</taxon>
        <taxon>Rhodococcus</taxon>
        <taxon>Rhodococcus erythropolis group</taxon>
    </lineage>
</organism>
<evidence type="ECO:0000313" key="2">
    <source>
        <dbReference type="Proteomes" id="UP000002204"/>
    </source>
</evidence>
<dbReference type="HOGENOM" id="CLU_962706_0_0_11"/>
<dbReference type="EMBL" id="AP008957">
    <property type="protein sequence ID" value="BAH31593.1"/>
    <property type="molecule type" value="Genomic_DNA"/>
</dbReference>
<reference evidence="1 2" key="2">
    <citation type="journal article" date="2006" name="Environ. Microbiol.">
        <title>Sequence analysis of three plasmids harboured in Rhodococcus erythropolis strain PR4.</title>
        <authorList>
            <person name="Sekine M."/>
            <person name="Tanikawa S."/>
            <person name="Omata S."/>
            <person name="Saito M."/>
            <person name="Fujisawa T."/>
            <person name="Tsukatani N."/>
            <person name="Tajima T."/>
            <person name="Sekigawa T."/>
            <person name="Kosugi H."/>
            <person name="Matsuo Y."/>
            <person name="Nishiko R."/>
            <person name="Imamura K."/>
            <person name="Ito M."/>
            <person name="Narita H."/>
            <person name="Tago S."/>
            <person name="Fujita N."/>
            <person name="Harayama S."/>
        </authorList>
    </citation>
    <scope>NUCLEOTIDE SEQUENCE [LARGE SCALE GENOMIC DNA]</scope>
    <source>
        <strain evidence="2">PR4 / NBRC 100887</strain>
    </source>
</reference>
<dbReference type="KEGG" id="rer:RER_08850"/>
<reference evidence="2" key="1">
    <citation type="submission" date="2005-03" db="EMBL/GenBank/DDBJ databases">
        <title>Comparison of the complete genome sequences of Rhodococcus erythropolis PR4 and Rhodococcus opacus B4.</title>
        <authorList>
            <person name="Takarada H."/>
            <person name="Sekine M."/>
            <person name="Hosoyama A."/>
            <person name="Yamada R."/>
            <person name="Fujisawa T."/>
            <person name="Omata S."/>
            <person name="Shimizu A."/>
            <person name="Tsukatani N."/>
            <person name="Tanikawa S."/>
            <person name="Fujita N."/>
            <person name="Harayama S."/>
        </authorList>
    </citation>
    <scope>NUCLEOTIDE SEQUENCE [LARGE SCALE GENOMIC DNA]</scope>
    <source>
        <strain evidence="2">PR4 / NBRC 100887</strain>
    </source>
</reference>
<evidence type="ECO:0000313" key="1">
    <source>
        <dbReference type="EMBL" id="BAH31593.1"/>
    </source>
</evidence>
<protein>
    <submittedName>
        <fullName evidence="1">Uncharacterized protein</fullName>
    </submittedName>
</protein>